<dbReference type="InterPro" id="IPR042231">
    <property type="entry name" value="Cho/carn_acyl_trans_2"/>
</dbReference>
<feature type="active site" description="Proton acceptor" evidence="4">
    <location>
        <position position="323"/>
    </location>
</feature>
<evidence type="ECO:0000313" key="7">
    <source>
        <dbReference type="Proteomes" id="UP000289440"/>
    </source>
</evidence>
<dbReference type="InterPro" id="IPR039551">
    <property type="entry name" value="Cho/carn_acyl_trans"/>
</dbReference>
<dbReference type="InterPro" id="IPR023213">
    <property type="entry name" value="CAT-like_dom_sf"/>
</dbReference>
<keyword evidence="2 6" id="KW-0808">Transferase</keyword>
<evidence type="ECO:0000256" key="4">
    <source>
        <dbReference type="PIRSR" id="PIRSR600542-1"/>
    </source>
</evidence>
<dbReference type="OrthoDB" id="1456at2"/>
<dbReference type="AlphaFoldDB" id="A0A449A5P9"/>
<dbReference type="SUPFAM" id="SSF52777">
    <property type="entry name" value="CoA-dependent acyltransferases"/>
    <property type="match status" value="2"/>
</dbReference>
<reference evidence="6 7" key="1">
    <citation type="submission" date="2019-01" db="EMBL/GenBank/DDBJ databases">
        <authorList>
            <consortium name="Pathogen Informatics"/>
        </authorList>
    </citation>
    <scope>NUCLEOTIDE SEQUENCE [LARGE SCALE GENOMIC DNA]</scope>
    <source>
        <strain evidence="6 7">NCTC10166</strain>
    </source>
</reference>
<dbReference type="Gene3D" id="3.30.559.70">
    <property type="entry name" value="Choline/Carnitine o-acyltransferase, domain 2"/>
    <property type="match status" value="1"/>
</dbReference>
<name>A0A449A5P9_9BACT</name>
<keyword evidence="7" id="KW-1185">Reference proteome</keyword>
<dbReference type="Gene3D" id="3.30.559.10">
    <property type="entry name" value="Chloramphenicol acetyltransferase-like domain"/>
    <property type="match status" value="1"/>
</dbReference>
<evidence type="ECO:0000313" key="6">
    <source>
        <dbReference type="EMBL" id="VEU59566.1"/>
    </source>
</evidence>
<dbReference type="Pfam" id="PF00755">
    <property type="entry name" value="Carn_acyltransf"/>
    <property type="match status" value="1"/>
</dbReference>
<dbReference type="Proteomes" id="UP000289440">
    <property type="component" value="Chromosome"/>
</dbReference>
<sequence>MINKIFDNFLFLNNKFEKIYKNKNIENIPNLPVEKPEIWTKRFLEWSKPLLSKKEFEEAKIAVEDFLKSKSSKKIFDFLSQKTLKKENNWLAQWWVEYAYLTSRKPVMPDVNAPFFIEFTKNKTLDGDVAKKTSIIIHQLAQLFLKFKNNELNTFILKNNKVLSLDGLELLFSSARIRQEDKDDIYFNSEIQSDFIVILKNNIFYKLRIIKNNKPISIEEIYYNINLISQKTTKEKFNWNFLTAEMSPKKSKKIFDFLTKNNSKELLDVLDSLFIINLDSGIEQNANSVLQKASMAKDFNRWHGKGLQIIINKKGKVVFLPDHSVIDGSNIATISEIIDQELIKNINFINKKFKTTFEVINFIKLSEKQQQKFKITFEDYKKFVNKTNFIEVELNWLSKEKLKKLGVISTEAFIQLVYQLAQYKTNQQLKNIYVAVDMRSFYRGRTECIRPISDKSVEFVKLYFQDKEKAMNQFWSYFTKIEKEHYDKTKLAQQGSGINRHMLGSYLAWIENQTKIKKPKLFDTKAWKIISSNHLSTSSIVHKNLKNFLFIPVEKYGLGIAYALDNNYRAIFSVFKHNQKYLYDFKKNFVSILKDLFKYLK</sequence>
<accession>A0A449A5P9</accession>
<protein>
    <submittedName>
        <fullName evidence="6">Choline/Carnitine o-acyltransferase</fullName>
    </submittedName>
</protein>
<comment type="similarity">
    <text evidence="1">Belongs to the carnitine/choline acetyltransferase family.</text>
</comment>
<dbReference type="KEGG" id="mnu:NCTC10166_00545"/>
<evidence type="ECO:0000259" key="5">
    <source>
        <dbReference type="Pfam" id="PF00755"/>
    </source>
</evidence>
<dbReference type="RefSeq" id="WP_129719949.1">
    <property type="nucleotide sequence ID" value="NZ_LR214951.1"/>
</dbReference>
<gene>
    <name evidence="6" type="ORF">NCTC10166_00545</name>
</gene>
<feature type="domain" description="Choline/carnitine acyltransferase" evidence="5">
    <location>
        <begin position="31"/>
        <end position="588"/>
    </location>
</feature>
<organism evidence="6 7">
    <name type="scientific">Mesomycoplasma neurolyticum</name>
    <dbReference type="NCBI Taxonomy" id="2120"/>
    <lineage>
        <taxon>Bacteria</taxon>
        <taxon>Bacillati</taxon>
        <taxon>Mycoplasmatota</taxon>
        <taxon>Mycoplasmoidales</taxon>
        <taxon>Metamycoplasmataceae</taxon>
        <taxon>Mesomycoplasma</taxon>
    </lineage>
</organism>
<evidence type="ECO:0000256" key="2">
    <source>
        <dbReference type="ARBA" id="ARBA00022679"/>
    </source>
</evidence>
<dbReference type="EMBL" id="LR214951">
    <property type="protein sequence ID" value="VEU59566.1"/>
    <property type="molecule type" value="Genomic_DNA"/>
</dbReference>
<evidence type="ECO:0000256" key="1">
    <source>
        <dbReference type="ARBA" id="ARBA00005232"/>
    </source>
</evidence>
<keyword evidence="3 6" id="KW-0012">Acyltransferase</keyword>
<dbReference type="PANTHER" id="PTHR22589">
    <property type="entry name" value="CARNITINE O-ACYLTRANSFERASE"/>
    <property type="match status" value="1"/>
</dbReference>
<dbReference type="InterPro" id="IPR000542">
    <property type="entry name" value="Carn_acyl_trans"/>
</dbReference>
<evidence type="ECO:0000256" key="3">
    <source>
        <dbReference type="ARBA" id="ARBA00023315"/>
    </source>
</evidence>
<proteinExistence type="inferred from homology"/>
<dbReference type="GO" id="GO:0016746">
    <property type="term" value="F:acyltransferase activity"/>
    <property type="evidence" value="ECO:0007669"/>
    <property type="project" value="UniProtKB-KW"/>
</dbReference>